<reference evidence="2 3" key="1">
    <citation type="journal article" date="2020" name="Genomics">
        <title>Complete, high-quality genomes from long-read metagenomic sequencing of two wolf lichen thalli reveals enigmatic genome architecture.</title>
        <authorList>
            <person name="McKenzie S.K."/>
            <person name="Walston R.F."/>
            <person name="Allen J.L."/>
        </authorList>
    </citation>
    <scope>NUCLEOTIDE SEQUENCE [LARGE SCALE GENOMIC DNA]</scope>
    <source>
        <strain evidence="2">WasteWater1</strain>
    </source>
</reference>
<dbReference type="RefSeq" id="XP_037149099.1">
    <property type="nucleotide sequence ID" value="XM_037295052.1"/>
</dbReference>
<name>A0A8H6F9J9_9LECA</name>
<gene>
    <name evidence="2" type="ORF">HO133_004133</name>
</gene>
<organism evidence="2 3">
    <name type="scientific">Letharia lupina</name>
    <dbReference type="NCBI Taxonomy" id="560253"/>
    <lineage>
        <taxon>Eukaryota</taxon>
        <taxon>Fungi</taxon>
        <taxon>Dikarya</taxon>
        <taxon>Ascomycota</taxon>
        <taxon>Pezizomycotina</taxon>
        <taxon>Lecanoromycetes</taxon>
        <taxon>OSLEUM clade</taxon>
        <taxon>Lecanoromycetidae</taxon>
        <taxon>Lecanorales</taxon>
        <taxon>Lecanorineae</taxon>
        <taxon>Parmeliaceae</taxon>
        <taxon>Letharia</taxon>
    </lineage>
</organism>
<dbReference type="GeneID" id="59332542"/>
<keyword evidence="3" id="KW-1185">Reference proteome</keyword>
<dbReference type="Proteomes" id="UP000593566">
    <property type="component" value="Unassembled WGS sequence"/>
</dbReference>
<sequence>MAQIASPKLELLRAKLALAIGPVEINLAYDEVKAARPNALDEPWSEDMSGPHHHVGKLLSHHSLNNWGLTSLMLVFNNKAFVLSEVANEQLASGMARGCPSIDAGENIKLYLNDIWQLEVFRMMGLDLAAIRCPITGRDPLGSLYYSLITAVNERILKQKFPVNGSEVIDGMANLGIDDVALEEKGDEAKGGEWSEEEISSEGGQEKEDGDQAAQDREKNTVKQTSVEEEKQAHADAVVEE</sequence>
<accession>A0A8H6F9J9</accession>
<feature type="region of interest" description="Disordered" evidence="1">
    <location>
        <begin position="185"/>
        <end position="241"/>
    </location>
</feature>
<protein>
    <submittedName>
        <fullName evidence="2">Uncharacterized protein</fullName>
    </submittedName>
</protein>
<evidence type="ECO:0000313" key="2">
    <source>
        <dbReference type="EMBL" id="KAF6219664.1"/>
    </source>
</evidence>
<evidence type="ECO:0000313" key="3">
    <source>
        <dbReference type="Proteomes" id="UP000593566"/>
    </source>
</evidence>
<feature type="compositionally biased region" description="Basic and acidic residues" evidence="1">
    <location>
        <begin position="214"/>
        <end position="234"/>
    </location>
</feature>
<dbReference type="AlphaFoldDB" id="A0A8H6F9J9"/>
<evidence type="ECO:0000256" key="1">
    <source>
        <dbReference type="SAM" id="MobiDB-lite"/>
    </source>
</evidence>
<comment type="caution">
    <text evidence="2">The sequence shown here is derived from an EMBL/GenBank/DDBJ whole genome shotgun (WGS) entry which is preliminary data.</text>
</comment>
<proteinExistence type="predicted"/>
<dbReference type="EMBL" id="JACCJB010000019">
    <property type="protein sequence ID" value="KAF6219664.1"/>
    <property type="molecule type" value="Genomic_DNA"/>
</dbReference>